<evidence type="ECO:0000256" key="7">
    <source>
        <dbReference type="SAM" id="Coils"/>
    </source>
</evidence>
<evidence type="ECO:0000256" key="2">
    <source>
        <dbReference type="ARBA" id="ARBA00023054"/>
    </source>
</evidence>
<evidence type="ECO:0000256" key="1">
    <source>
        <dbReference type="ARBA" id="ARBA00004138"/>
    </source>
</evidence>
<evidence type="ECO:0000256" key="6">
    <source>
        <dbReference type="ARBA" id="ARBA00033773"/>
    </source>
</evidence>
<accession>A0A7K9A8Q5</accession>
<dbReference type="Proteomes" id="UP000591535">
    <property type="component" value="Unassembled WGS sequence"/>
</dbReference>
<feature type="non-terminal residue" evidence="9">
    <location>
        <position position="1"/>
    </location>
</feature>
<comment type="caution">
    <text evidence="9">The sequence shown here is derived from an EMBL/GenBank/DDBJ whole genome shotgun (WGS) entry which is preliminary data.</text>
</comment>
<organism evidence="9 10">
    <name type="scientific">Grallaria varia</name>
    <name type="common">variegated antpitta</name>
    <dbReference type="NCBI Taxonomy" id="117165"/>
    <lineage>
        <taxon>Eukaryota</taxon>
        <taxon>Metazoa</taxon>
        <taxon>Chordata</taxon>
        <taxon>Craniata</taxon>
        <taxon>Vertebrata</taxon>
        <taxon>Euteleostomi</taxon>
        <taxon>Archelosauria</taxon>
        <taxon>Archosauria</taxon>
        <taxon>Dinosauria</taxon>
        <taxon>Saurischia</taxon>
        <taxon>Theropoda</taxon>
        <taxon>Coelurosauria</taxon>
        <taxon>Aves</taxon>
        <taxon>Neognathae</taxon>
        <taxon>Neoaves</taxon>
        <taxon>Telluraves</taxon>
        <taxon>Australaves</taxon>
        <taxon>Passeriformes</taxon>
        <taxon>Formicariidae</taxon>
        <taxon>Grallaria</taxon>
    </lineage>
</organism>
<dbReference type="GO" id="GO:0005929">
    <property type="term" value="C:cilium"/>
    <property type="evidence" value="ECO:0007669"/>
    <property type="project" value="UniProtKB-SubCell"/>
</dbReference>
<name>A0A7K9A8Q5_9PASS</name>
<feature type="non-terminal residue" evidence="9">
    <location>
        <position position="472"/>
    </location>
</feature>
<feature type="coiled-coil region" evidence="7">
    <location>
        <begin position="157"/>
        <end position="185"/>
    </location>
</feature>
<proteinExistence type="inferred from homology"/>
<evidence type="ECO:0000259" key="8">
    <source>
        <dbReference type="Pfam" id="PF13868"/>
    </source>
</evidence>
<gene>
    <name evidence="9" type="primary">Cfap53</name>
    <name evidence="9" type="ORF">GRAVAR_R03700</name>
</gene>
<feature type="coiled-coil region" evidence="7">
    <location>
        <begin position="234"/>
        <end position="287"/>
    </location>
</feature>
<dbReference type="Pfam" id="PF13868">
    <property type="entry name" value="TPH"/>
    <property type="match status" value="1"/>
</dbReference>
<dbReference type="InterPro" id="IPR043597">
    <property type="entry name" value="TPH_dom"/>
</dbReference>
<dbReference type="AlphaFoldDB" id="A0A7K9A8Q5"/>
<keyword evidence="4" id="KW-0966">Cell projection</keyword>
<keyword evidence="3" id="KW-0969">Cilium</keyword>
<feature type="coiled-coil region" evidence="7">
    <location>
        <begin position="377"/>
        <end position="413"/>
    </location>
</feature>
<keyword evidence="10" id="KW-1185">Reference proteome</keyword>
<feature type="domain" description="Trichohyalin-plectin-homology" evidence="8">
    <location>
        <begin position="136"/>
        <end position="466"/>
    </location>
</feature>
<evidence type="ECO:0000313" key="10">
    <source>
        <dbReference type="Proteomes" id="UP000591535"/>
    </source>
</evidence>
<evidence type="ECO:0000256" key="5">
    <source>
        <dbReference type="ARBA" id="ARBA00033747"/>
    </source>
</evidence>
<keyword evidence="2 7" id="KW-0175">Coiled coil</keyword>
<comment type="subcellular location">
    <subcellularLocation>
        <location evidence="1">Cell projection</location>
        <location evidence="1">Cilium</location>
    </subcellularLocation>
</comment>
<dbReference type="EMBL" id="VWZG01010666">
    <property type="protein sequence ID" value="NXG23489.1"/>
    <property type="molecule type" value="Genomic_DNA"/>
</dbReference>
<sequence>IGKASKRNAIEEAILAERVKEEERREHARGLRVFEHYRNVCNWQKSREHKWVHQAAEQRAWATMQGYEEEINVRRERLRDLLEEEESKYFTEMDALEETEAQGKVAKMKEQTRLLREKREKERQELVAEKREQQFRNRCDEFRTLCMKRNKKESSDSQLAQQALKQELKKEEKMEEQRLEEVCEKELLAKDHQAVLEAQKALGRIQEMRNGLDAQMAVLSTRKEEEEQLKKEEAEWLEKELHLVRKENEELERKKRHKQQECRETLLKAAQDKINRLNEEKQSQLAAEKMILEQDFQDPQRDFEEKTKRKQVLLKDQLNYLAHLAEQLKKDKEREKEDEKIFREENEQVWAKKIEKRKLEREARFQLLRDVVNTRQLQMEEKLQKKAEKQLEIKEEKKLLDETIRQYKHWEEENRARKVQKANEYRDQLTSQIAYRQYLREEEEKERKREYEAGLEAQRQYEERVQFILSTP</sequence>
<dbReference type="PANTHER" id="PTHR31183">
    <property type="entry name" value="TRICHOPLEIN KERATIN FILAMENT-BINDING PROTEIN FAMILY MEMBER"/>
    <property type="match status" value="1"/>
</dbReference>
<dbReference type="InterPro" id="IPR043596">
    <property type="entry name" value="CFAP53/TCHP"/>
</dbReference>
<reference evidence="9 10" key="1">
    <citation type="submission" date="2019-09" db="EMBL/GenBank/DDBJ databases">
        <title>Bird 10,000 Genomes (B10K) Project - Family phase.</title>
        <authorList>
            <person name="Zhang G."/>
        </authorList>
    </citation>
    <scope>NUCLEOTIDE SEQUENCE [LARGE SCALE GENOMIC DNA]</scope>
    <source>
        <strain evidence="9">B10K-DU-001-02</strain>
        <tissue evidence="9">Muscle</tissue>
    </source>
</reference>
<comment type="similarity">
    <text evidence="5">Belongs to the CFAP53 family.</text>
</comment>
<feature type="coiled-coil region" evidence="7">
    <location>
        <begin position="64"/>
        <end position="132"/>
    </location>
</feature>
<evidence type="ECO:0000256" key="3">
    <source>
        <dbReference type="ARBA" id="ARBA00023069"/>
    </source>
</evidence>
<protein>
    <recommendedName>
        <fullName evidence="6">Cilia- and flagella-associated protein 53</fullName>
    </recommendedName>
</protein>
<evidence type="ECO:0000256" key="4">
    <source>
        <dbReference type="ARBA" id="ARBA00023273"/>
    </source>
</evidence>
<evidence type="ECO:0000313" key="9">
    <source>
        <dbReference type="EMBL" id="NXG23489.1"/>
    </source>
</evidence>
<dbReference type="PANTHER" id="PTHR31183:SF1">
    <property type="entry name" value="CILIA- AND FLAGELLA-ASSOCIATED PROTEIN 53"/>
    <property type="match status" value="1"/>
</dbReference>